<keyword evidence="2" id="KW-1185">Reference proteome</keyword>
<name>A0A2S3V303_9HYPH</name>
<accession>A0A2S3V303</accession>
<sequence>MISGIVAEFQKKLPRWPNKLIKRLKTWAAAKKTAPGIELSPAQGELRAFYDLAVCPVTFDIANFLSLAEIARLEFGCKHVRLIVVPAPGNGFRDLSVHSVDHSKHRILSIIAPALRTLPSCSGISIVSDRKSAEKLVPQDGSPVFPYGYTLDRPTRYYSWYNTWDKVNDGKNVQSLRAPSDALQNVESWLTQKGLQDVKLAVITLREASYQKDRNNKIREWEKFCRYLTTKGYQPLIVRDFDKAYDPLPADLSGYPICDIPNWNLNFRVALYERAAVSFFVNNGPWVFGLFDEKVKFMAAKVITESVLVTSTKFRIEMGDEIGKNYRFLQEKQKVVWENDDYEVLVRNFEEHFVDSAITPAPAE</sequence>
<organism evidence="1 2">
    <name type="scientific">Roseibium marinum</name>
    <dbReference type="NCBI Taxonomy" id="281252"/>
    <lineage>
        <taxon>Bacteria</taxon>
        <taxon>Pseudomonadati</taxon>
        <taxon>Pseudomonadota</taxon>
        <taxon>Alphaproteobacteria</taxon>
        <taxon>Hyphomicrobiales</taxon>
        <taxon>Stappiaceae</taxon>
        <taxon>Roseibium</taxon>
    </lineage>
</organism>
<reference evidence="1 2" key="1">
    <citation type="submission" date="2018-01" db="EMBL/GenBank/DDBJ databases">
        <title>Genomic Encyclopedia of Archaeal and Bacterial Type Strains, Phase II (KMG-II): from individual species to whole genera.</title>
        <authorList>
            <person name="Goeker M."/>
        </authorList>
    </citation>
    <scope>NUCLEOTIDE SEQUENCE [LARGE SCALE GENOMIC DNA]</scope>
    <source>
        <strain evidence="1 2">DSM 17023</strain>
    </source>
</reference>
<dbReference type="EMBL" id="PPCN01000001">
    <property type="protein sequence ID" value="POF34362.1"/>
    <property type="molecule type" value="Genomic_DNA"/>
</dbReference>
<dbReference type="AlphaFoldDB" id="A0A2S3V303"/>
<comment type="caution">
    <text evidence="1">The sequence shown here is derived from an EMBL/GenBank/DDBJ whole genome shotgun (WGS) entry which is preliminary data.</text>
</comment>
<proteinExistence type="predicted"/>
<evidence type="ECO:0000313" key="1">
    <source>
        <dbReference type="EMBL" id="POF34362.1"/>
    </source>
</evidence>
<dbReference type="RefSeq" id="WP_103220951.1">
    <property type="nucleotide sequence ID" value="NZ_PPCN01000001.1"/>
</dbReference>
<evidence type="ECO:0000313" key="2">
    <source>
        <dbReference type="Proteomes" id="UP000236959"/>
    </source>
</evidence>
<dbReference type="Proteomes" id="UP000236959">
    <property type="component" value="Unassembled WGS sequence"/>
</dbReference>
<gene>
    <name evidence="1" type="ORF">CLV41_101816</name>
</gene>
<protein>
    <submittedName>
        <fullName evidence="1">Uncharacterized protein</fullName>
    </submittedName>
</protein>
<dbReference type="OrthoDB" id="7956209at2"/>